<evidence type="ECO:0000256" key="10">
    <source>
        <dbReference type="ARBA" id="ARBA00068150"/>
    </source>
</evidence>
<comment type="catalytic activity">
    <reaction evidence="1">
        <text>ATP + protein L-histidine = ADP + protein N-phospho-L-histidine.</text>
        <dbReference type="EC" id="2.7.13.3"/>
    </reaction>
</comment>
<feature type="modified residue" description="4-aspartylphosphate" evidence="11">
    <location>
        <position position="675"/>
    </location>
</feature>
<dbReference type="InterPro" id="IPR003594">
    <property type="entry name" value="HATPase_dom"/>
</dbReference>
<evidence type="ECO:0000313" key="17">
    <source>
        <dbReference type="Proteomes" id="UP001055804"/>
    </source>
</evidence>
<dbReference type="SMART" id="SM00448">
    <property type="entry name" value="REC"/>
    <property type="match status" value="2"/>
</dbReference>
<dbReference type="Gene3D" id="3.40.50.2300">
    <property type="match status" value="2"/>
</dbReference>
<dbReference type="CDD" id="cd00082">
    <property type="entry name" value="HisKA"/>
    <property type="match status" value="1"/>
</dbReference>
<organism evidence="16 17">
    <name type="scientific">Futiania mangrovi</name>
    <dbReference type="NCBI Taxonomy" id="2959716"/>
    <lineage>
        <taxon>Bacteria</taxon>
        <taxon>Pseudomonadati</taxon>
        <taxon>Pseudomonadota</taxon>
        <taxon>Alphaproteobacteria</taxon>
        <taxon>Futianiales</taxon>
        <taxon>Futianiaceae</taxon>
        <taxon>Futiania</taxon>
    </lineage>
</organism>
<dbReference type="SUPFAM" id="SSF47384">
    <property type="entry name" value="Homodimeric domain of signal transducing histidine kinase"/>
    <property type="match status" value="1"/>
</dbReference>
<dbReference type="CDD" id="cd17546">
    <property type="entry name" value="REC_hyHK_CKI1_RcsC-like"/>
    <property type="match status" value="1"/>
</dbReference>
<feature type="transmembrane region" description="Helical" evidence="13">
    <location>
        <begin position="179"/>
        <end position="200"/>
    </location>
</feature>
<keyword evidence="3 11" id="KW-0597">Phosphoprotein</keyword>
<accession>A0A9J6PF16</accession>
<name>A0A9J6PF16_9PROT</name>
<dbReference type="Pfam" id="PF00072">
    <property type="entry name" value="Response_reg"/>
    <property type="match status" value="2"/>
</dbReference>
<keyword evidence="5" id="KW-0547">Nucleotide-binding</keyword>
<feature type="domain" description="Response regulatory" evidence="15">
    <location>
        <begin position="621"/>
        <end position="742"/>
    </location>
</feature>
<evidence type="ECO:0000256" key="5">
    <source>
        <dbReference type="ARBA" id="ARBA00022741"/>
    </source>
</evidence>
<dbReference type="RefSeq" id="WP_269333266.1">
    <property type="nucleotide sequence ID" value="NZ_JAMZFT010000003.1"/>
</dbReference>
<comment type="caution">
    <text evidence="16">The sequence shown here is derived from an EMBL/GenBank/DDBJ whole genome shotgun (WGS) entry which is preliminary data.</text>
</comment>
<evidence type="ECO:0000313" key="16">
    <source>
        <dbReference type="EMBL" id="MCP1337297.1"/>
    </source>
</evidence>
<dbReference type="PRINTS" id="PR00344">
    <property type="entry name" value="BCTRLSENSOR"/>
</dbReference>
<feature type="transmembrane region" description="Helical" evidence="13">
    <location>
        <begin position="12"/>
        <end position="31"/>
    </location>
</feature>
<dbReference type="SUPFAM" id="SSF55874">
    <property type="entry name" value="ATPase domain of HSP90 chaperone/DNA topoisomerase II/histidine kinase"/>
    <property type="match status" value="1"/>
</dbReference>
<comment type="subunit">
    <text evidence="9">At low DSF concentrations, interacts with RpfF.</text>
</comment>
<dbReference type="EC" id="2.7.13.3" evidence="2"/>
<keyword evidence="13" id="KW-1133">Transmembrane helix</keyword>
<dbReference type="SMART" id="SM00388">
    <property type="entry name" value="HisKA"/>
    <property type="match status" value="1"/>
</dbReference>
<dbReference type="CDD" id="cd00156">
    <property type="entry name" value="REC"/>
    <property type="match status" value="1"/>
</dbReference>
<reference evidence="16" key="1">
    <citation type="submission" date="2022-06" db="EMBL/GenBank/DDBJ databases">
        <title>Isolation and Genomics of Futiania mangrovii gen. nov., sp. nov., a Rare and Metabolically-versatile member in the Class Alphaproteobacteria.</title>
        <authorList>
            <person name="Liu L."/>
            <person name="Huang W.-C."/>
            <person name="Pan J."/>
            <person name="Li J."/>
            <person name="Huang Y."/>
            <person name="Du H."/>
            <person name="Liu Y."/>
            <person name="Li M."/>
        </authorList>
    </citation>
    <scope>NUCLEOTIDE SEQUENCE</scope>
    <source>
        <strain evidence="16">FT118</strain>
    </source>
</reference>
<sequence>MSRIIDTRFLRSRYYSVLLILGLMAVASLVYTNHLLGQIERTHRAAVTVKQEQLTVETVVKRSFALLGAPGVIERNVQSMRLRQAVERLSESRAATRATHVQGGNSALWAGLGETLQQLHDYSDLVVGAATEFEAEGGRDAAKVDRLLNIADAYLTPGYEEVMRTLDRALGGQIARMRLSATAMVGAILGVLVLLLFVVFRPMEREILSTQTDLETARRSAEEAERNARDAADQLAESIEALSDGFIMLDADARLVMCNSRFRETYARAAHALVPGTPFADILKQGLENGQWDVPRKDWGIWIERRMEVLRKGAGELVQQLGDGHWVVVRDRRTPSGHYVGIRTDITQLKQREEELKAMTAALRTAKERAEAADLAKSEFLANMSHEIRTPMNGVLGMTELLLNTELDDRQRSYLEIISKSGSALLTIINDILDFSKIDAGKLELDPISFDMRLAVEDVVTLVSSRAKEKNLEAIVRYAPDLPDMLIGDAGRVRQVITNLVGNAVKFTEEGHVLVDVDGKIVDGTAKLRVSVVDTGIGIPRDKLGAVFEKFEQADTSSTRRYTGTGLGLTISKRIVEAMGGQIGVSSQLGKGSTFWFTVDLPVDAEAKAVPKIVPDLRGLRVLIVDDIDVNRQILIEQVASWGMRPVAVSSGPDGIAELHAAKEAGDPYRVAILDYQMPEMDGRELALAIKDDPEISGTLLMMLTSVGQRGDARRFREIGVAGYLLKPARSAMLLDTIAAIVRDDIVGDQRLVTQHSLREEAAHMARTEETPSAPPVRRTVLIAEDNEVNRLVVEQMLFGQDFDLLFAETGAQAVVAFEKHRPEIVLMDVSMPEMDGYEATARLRAFEDENGLERTPVVGLTAHAMKGDRERCIEAGMDDYLTKPVKQDELIAMLRHWLFGEEAPLRASA</sequence>
<keyword evidence="13" id="KW-0812">Transmembrane</keyword>
<dbReference type="InterPro" id="IPR004358">
    <property type="entry name" value="Sig_transdc_His_kin-like_C"/>
</dbReference>
<dbReference type="InterPro" id="IPR005467">
    <property type="entry name" value="His_kinase_dom"/>
</dbReference>
<protein>
    <recommendedName>
        <fullName evidence="10">Sensory/regulatory protein RpfC</fullName>
        <ecNumber evidence="2">2.7.13.3</ecNumber>
    </recommendedName>
</protein>
<dbReference type="PANTHER" id="PTHR45339:SF1">
    <property type="entry name" value="HYBRID SIGNAL TRANSDUCTION HISTIDINE KINASE J"/>
    <property type="match status" value="1"/>
</dbReference>
<keyword evidence="6" id="KW-0418">Kinase</keyword>
<evidence type="ECO:0000259" key="14">
    <source>
        <dbReference type="PROSITE" id="PS50109"/>
    </source>
</evidence>
<dbReference type="InterPro" id="IPR036890">
    <property type="entry name" value="HATPase_C_sf"/>
</dbReference>
<keyword evidence="7" id="KW-0067">ATP-binding</keyword>
<keyword evidence="17" id="KW-1185">Reference proteome</keyword>
<evidence type="ECO:0000256" key="13">
    <source>
        <dbReference type="SAM" id="Phobius"/>
    </source>
</evidence>
<dbReference type="SUPFAM" id="SSF55785">
    <property type="entry name" value="PYP-like sensor domain (PAS domain)"/>
    <property type="match status" value="1"/>
</dbReference>
<dbReference type="AlphaFoldDB" id="A0A9J6PF16"/>
<dbReference type="Pfam" id="PF00512">
    <property type="entry name" value="HisKA"/>
    <property type="match status" value="1"/>
</dbReference>
<dbReference type="InterPro" id="IPR003661">
    <property type="entry name" value="HisK_dim/P_dom"/>
</dbReference>
<evidence type="ECO:0000256" key="4">
    <source>
        <dbReference type="ARBA" id="ARBA00022679"/>
    </source>
</evidence>
<dbReference type="FunFam" id="3.30.565.10:FF:000010">
    <property type="entry name" value="Sensor histidine kinase RcsC"/>
    <property type="match status" value="1"/>
</dbReference>
<dbReference type="PROSITE" id="PS50109">
    <property type="entry name" value="HIS_KIN"/>
    <property type="match status" value="1"/>
</dbReference>
<dbReference type="Gene3D" id="3.30.450.20">
    <property type="entry name" value="PAS domain"/>
    <property type="match status" value="1"/>
</dbReference>
<dbReference type="GO" id="GO:0000155">
    <property type="term" value="F:phosphorelay sensor kinase activity"/>
    <property type="evidence" value="ECO:0007669"/>
    <property type="project" value="InterPro"/>
</dbReference>
<dbReference type="CDD" id="cd16922">
    <property type="entry name" value="HATPase_EvgS-ArcB-TorS-like"/>
    <property type="match status" value="1"/>
</dbReference>
<evidence type="ECO:0000256" key="2">
    <source>
        <dbReference type="ARBA" id="ARBA00012438"/>
    </source>
</evidence>
<dbReference type="InterPro" id="IPR036097">
    <property type="entry name" value="HisK_dim/P_sf"/>
</dbReference>
<gene>
    <name evidence="16" type="ORF">NJQ99_12820</name>
</gene>
<dbReference type="GO" id="GO:0005524">
    <property type="term" value="F:ATP binding"/>
    <property type="evidence" value="ECO:0007669"/>
    <property type="project" value="UniProtKB-KW"/>
</dbReference>
<dbReference type="FunFam" id="1.10.287.130:FF:000002">
    <property type="entry name" value="Two-component osmosensing histidine kinase"/>
    <property type="match status" value="1"/>
</dbReference>
<evidence type="ECO:0000256" key="3">
    <source>
        <dbReference type="ARBA" id="ARBA00022553"/>
    </source>
</evidence>
<evidence type="ECO:0000256" key="11">
    <source>
        <dbReference type="PROSITE-ProRule" id="PRU00169"/>
    </source>
</evidence>
<dbReference type="Pfam" id="PF12860">
    <property type="entry name" value="PAS_7"/>
    <property type="match status" value="1"/>
</dbReference>
<dbReference type="PROSITE" id="PS50110">
    <property type="entry name" value="RESPONSE_REGULATORY"/>
    <property type="match status" value="2"/>
</dbReference>
<evidence type="ECO:0000256" key="7">
    <source>
        <dbReference type="ARBA" id="ARBA00022840"/>
    </source>
</evidence>
<evidence type="ECO:0000259" key="15">
    <source>
        <dbReference type="PROSITE" id="PS50110"/>
    </source>
</evidence>
<feature type="coiled-coil region" evidence="12">
    <location>
        <begin position="207"/>
        <end position="241"/>
    </location>
</feature>
<evidence type="ECO:0000256" key="6">
    <source>
        <dbReference type="ARBA" id="ARBA00022777"/>
    </source>
</evidence>
<feature type="domain" description="Histidine kinase" evidence="14">
    <location>
        <begin position="383"/>
        <end position="603"/>
    </location>
</feature>
<keyword evidence="4" id="KW-0808">Transferase</keyword>
<dbReference type="InterPro" id="IPR001789">
    <property type="entry name" value="Sig_transdc_resp-reg_receiver"/>
</dbReference>
<evidence type="ECO:0000256" key="1">
    <source>
        <dbReference type="ARBA" id="ARBA00000085"/>
    </source>
</evidence>
<dbReference type="Gene3D" id="1.10.287.130">
    <property type="match status" value="1"/>
</dbReference>
<dbReference type="PANTHER" id="PTHR45339">
    <property type="entry name" value="HYBRID SIGNAL TRANSDUCTION HISTIDINE KINASE J"/>
    <property type="match status" value="1"/>
</dbReference>
<keyword evidence="8" id="KW-0902">Two-component regulatory system</keyword>
<keyword evidence="12" id="KW-0175">Coiled coil</keyword>
<keyword evidence="13" id="KW-0472">Membrane</keyword>
<dbReference type="Gene3D" id="3.30.565.10">
    <property type="entry name" value="Histidine kinase-like ATPase, C-terminal domain"/>
    <property type="match status" value="1"/>
</dbReference>
<evidence type="ECO:0000256" key="9">
    <source>
        <dbReference type="ARBA" id="ARBA00064003"/>
    </source>
</evidence>
<evidence type="ECO:0000256" key="8">
    <source>
        <dbReference type="ARBA" id="ARBA00023012"/>
    </source>
</evidence>
<dbReference type="InterPro" id="IPR011006">
    <property type="entry name" value="CheY-like_superfamily"/>
</dbReference>
<dbReference type="SMART" id="SM00387">
    <property type="entry name" value="HATPase_c"/>
    <property type="match status" value="1"/>
</dbReference>
<dbReference type="Pfam" id="PF02518">
    <property type="entry name" value="HATPase_c"/>
    <property type="match status" value="1"/>
</dbReference>
<proteinExistence type="predicted"/>
<feature type="modified residue" description="4-aspartylphosphate" evidence="11">
    <location>
        <position position="829"/>
    </location>
</feature>
<dbReference type="Proteomes" id="UP001055804">
    <property type="component" value="Unassembled WGS sequence"/>
</dbReference>
<dbReference type="EMBL" id="JAMZFT010000003">
    <property type="protein sequence ID" value="MCP1337297.1"/>
    <property type="molecule type" value="Genomic_DNA"/>
</dbReference>
<dbReference type="SUPFAM" id="SSF52172">
    <property type="entry name" value="CheY-like"/>
    <property type="match status" value="2"/>
</dbReference>
<evidence type="ECO:0000256" key="12">
    <source>
        <dbReference type="SAM" id="Coils"/>
    </source>
</evidence>
<dbReference type="InterPro" id="IPR035965">
    <property type="entry name" value="PAS-like_dom_sf"/>
</dbReference>
<feature type="domain" description="Response regulatory" evidence="15">
    <location>
        <begin position="780"/>
        <end position="899"/>
    </location>
</feature>